<sequence>MNKMLTVVLLLLTIQTFAQDQPIKKPKTIYIVGDSVVSKEHLNLIPMGSIKGMSNGVTEEKYAMLKEKLGDAVGIDRRFIVYIEQYSPGEQKVATAQPTSAPTGNKPSITLPSRKIEYVLKENDAAADFTVEMLTGEKVKMSDLKGKVVLVNFWATWCAPCIKEFYEIPEMILQPFKKEIEKGELVFLPISEGEKRELVEKTMDGLKKNGVIFNVALDPTKEVGKAYGTSSIPRNFLVDKNGVIRFLSVGFTEKNMTDLNAAIKKLLAQ</sequence>
<dbReference type="InterPro" id="IPR050553">
    <property type="entry name" value="Thioredoxin_ResA/DsbE_sf"/>
</dbReference>
<feature type="chain" id="PRO_5016464378" evidence="1">
    <location>
        <begin position="19"/>
        <end position="269"/>
    </location>
</feature>
<evidence type="ECO:0000256" key="1">
    <source>
        <dbReference type="SAM" id="SignalP"/>
    </source>
</evidence>
<comment type="caution">
    <text evidence="3">The sequence shown here is derived from an EMBL/GenBank/DDBJ whole genome shotgun (WGS) entry which is preliminary data.</text>
</comment>
<dbReference type="SUPFAM" id="SSF52833">
    <property type="entry name" value="Thioredoxin-like"/>
    <property type="match status" value="1"/>
</dbReference>
<evidence type="ECO:0000313" key="3">
    <source>
        <dbReference type="EMBL" id="RAI99846.1"/>
    </source>
</evidence>
<dbReference type="CDD" id="cd02966">
    <property type="entry name" value="TlpA_like_family"/>
    <property type="match status" value="1"/>
</dbReference>
<accession>A0A327QDX9</accession>
<dbReference type="EMBL" id="QLLL01000009">
    <property type="protein sequence ID" value="RAI99846.1"/>
    <property type="molecule type" value="Genomic_DNA"/>
</dbReference>
<proteinExistence type="predicted"/>
<feature type="domain" description="Thioredoxin" evidence="2">
    <location>
        <begin position="120"/>
        <end position="268"/>
    </location>
</feature>
<keyword evidence="1" id="KW-0732">Signal</keyword>
<dbReference type="PANTHER" id="PTHR42852:SF17">
    <property type="entry name" value="THIOREDOXIN-LIKE PROTEIN HI_1115"/>
    <property type="match status" value="1"/>
</dbReference>
<dbReference type="Proteomes" id="UP000249547">
    <property type="component" value="Unassembled WGS sequence"/>
</dbReference>
<dbReference type="InterPro" id="IPR013766">
    <property type="entry name" value="Thioredoxin_domain"/>
</dbReference>
<evidence type="ECO:0000259" key="2">
    <source>
        <dbReference type="PROSITE" id="PS51352"/>
    </source>
</evidence>
<dbReference type="InterPro" id="IPR036249">
    <property type="entry name" value="Thioredoxin-like_sf"/>
</dbReference>
<evidence type="ECO:0000313" key="4">
    <source>
        <dbReference type="Proteomes" id="UP000249547"/>
    </source>
</evidence>
<dbReference type="GO" id="GO:0016491">
    <property type="term" value="F:oxidoreductase activity"/>
    <property type="evidence" value="ECO:0007669"/>
    <property type="project" value="InterPro"/>
</dbReference>
<dbReference type="OrthoDB" id="9815205at2"/>
<dbReference type="PROSITE" id="PS51352">
    <property type="entry name" value="THIOREDOXIN_2"/>
    <property type="match status" value="1"/>
</dbReference>
<dbReference type="Gene3D" id="3.40.30.10">
    <property type="entry name" value="Glutaredoxin"/>
    <property type="match status" value="1"/>
</dbReference>
<dbReference type="RefSeq" id="WP_111599798.1">
    <property type="nucleotide sequence ID" value="NZ_QLLL01000009.1"/>
</dbReference>
<dbReference type="AlphaFoldDB" id="A0A327QDX9"/>
<protein>
    <submittedName>
        <fullName evidence="3">Peroxiredoxin</fullName>
    </submittedName>
</protein>
<reference evidence="3 4" key="1">
    <citation type="submission" date="2018-06" db="EMBL/GenBank/DDBJ databases">
        <title>Genomic Encyclopedia of Archaeal and Bacterial Type Strains, Phase II (KMG-II): from individual species to whole genera.</title>
        <authorList>
            <person name="Goeker M."/>
        </authorList>
    </citation>
    <scope>NUCLEOTIDE SEQUENCE [LARGE SCALE GENOMIC DNA]</scope>
    <source>
        <strain evidence="3 4">DSM 23857</strain>
    </source>
</reference>
<name>A0A327QDX9_9BACT</name>
<feature type="signal peptide" evidence="1">
    <location>
        <begin position="1"/>
        <end position="18"/>
    </location>
</feature>
<dbReference type="InterPro" id="IPR013740">
    <property type="entry name" value="Redoxin"/>
</dbReference>
<dbReference type="PANTHER" id="PTHR42852">
    <property type="entry name" value="THIOL:DISULFIDE INTERCHANGE PROTEIN DSBE"/>
    <property type="match status" value="1"/>
</dbReference>
<gene>
    <name evidence="3" type="ORF">LX64_04399</name>
</gene>
<organism evidence="3 4">
    <name type="scientific">Chitinophaga skermanii</name>
    <dbReference type="NCBI Taxonomy" id="331697"/>
    <lineage>
        <taxon>Bacteria</taxon>
        <taxon>Pseudomonadati</taxon>
        <taxon>Bacteroidota</taxon>
        <taxon>Chitinophagia</taxon>
        <taxon>Chitinophagales</taxon>
        <taxon>Chitinophagaceae</taxon>
        <taxon>Chitinophaga</taxon>
    </lineage>
</organism>
<dbReference type="Pfam" id="PF08534">
    <property type="entry name" value="Redoxin"/>
    <property type="match status" value="1"/>
</dbReference>
<keyword evidence="4" id="KW-1185">Reference proteome</keyword>